<reference evidence="1" key="1">
    <citation type="journal article" date="2021" name="PeerJ">
        <title>Extensive microbial diversity within the chicken gut microbiome revealed by metagenomics and culture.</title>
        <authorList>
            <person name="Gilroy R."/>
            <person name="Ravi A."/>
            <person name="Getino M."/>
            <person name="Pursley I."/>
            <person name="Horton D.L."/>
            <person name="Alikhan N.F."/>
            <person name="Baker D."/>
            <person name="Gharbi K."/>
            <person name="Hall N."/>
            <person name="Watson M."/>
            <person name="Adriaenssens E.M."/>
            <person name="Foster-Nyarko E."/>
            <person name="Jarju S."/>
            <person name="Secka A."/>
            <person name="Antonio M."/>
            <person name="Oren A."/>
            <person name="Chaudhuri R.R."/>
            <person name="La Ragione R."/>
            <person name="Hildebrand F."/>
            <person name="Pallen M.J."/>
        </authorList>
    </citation>
    <scope>NUCLEOTIDE SEQUENCE</scope>
    <source>
        <strain evidence="1">ChiHjej13B12-4958</strain>
    </source>
</reference>
<gene>
    <name evidence="1" type="ORF">H9751_06485</name>
</gene>
<comment type="caution">
    <text evidence="1">The sequence shown here is derived from an EMBL/GenBank/DDBJ whole genome shotgun (WGS) entry which is preliminary data.</text>
</comment>
<dbReference type="EMBL" id="DWVP01000014">
    <property type="protein sequence ID" value="HJC85175.1"/>
    <property type="molecule type" value="Genomic_DNA"/>
</dbReference>
<dbReference type="AlphaFoldDB" id="A0A9D2QCP3"/>
<evidence type="ECO:0000313" key="2">
    <source>
        <dbReference type="Proteomes" id="UP000823858"/>
    </source>
</evidence>
<sequence>MGGQDRTAGTAARLALPAFKGDKGDPGDGFLWQGDRTSAELEALRGALGDRPAELGVPQQRQQ</sequence>
<name>A0A9D2QCP3_9CORY</name>
<dbReference type="Proteomes" id="UP000823858">
    <property type="component" value="Unassembled WGS sequence"/>
</dbReference>
<evidence type="ECO:0000313" key="1">
    <source>
        <dbReference type="EMBL" id="HJC85175.1"/>
    </source>
</evidence>
<organism evidence="1 2">
    <name type="scientific">Candidatus Corynebacterium faecigallinarum</name>
    <dbReference type="NCBI Taxonomy" id="2838528"/>
    <lineage>
        <taxon>Bacteria</taxon>
        <taxon>Bacillati</taxon>
        <taxon>Actinomycetota</taxon>
        <taxon>Actinomycetes</taxon>
        <taxon>Mycobacteriales</taxon>
        <taxon>Corynebacteriaceae</taxon>
        <taxon>Corynebacterium</taxon>
    </lineage>
</organism>
<proteinExistence type="predicted"/>
<protein>
    <submittedName>
        <fullName evidence="1">Uncharacterized protein</fullName>
    </submittedName>
</protein>
<reference evidence="1" key="2">
    <citation type="submission" date="2021-04" db="EMBL/GenBank/DDBJ databases">
        <authorList>
            <person name="Gilroy R."/>
        </authorList>
    </citation>
    <scope>NUCLEOTIDE SEQUENCE</scope>
    <source>
        <strain evidence="1">ChiHjej13B12-4958</strain>
    </source>
</reference>
<accession>A0A9D2QCP3</accession>